<dbReference type="PANTHER" id="PTHR47248:SF7">
    <property type="entry name" value="BPTI_KUNITZ INHIBITOR DOMAIN-CONTAINING PROTEIN"/>
    <property type="match status" value="1"/>
</dbReference>
<protein>
    <recommendedName>
        <fullName evidence="2">BPTI/Kunitz inhibitor domain-containing protein</fullName>
    </recommendedName>
</protein>
<evidence type="ECO:0000256" key="1">
    <source>
        <dbReference type="SAM" id="SignalP"/>
    </source>
</evidence>
<dbReference type="Pfam" id="PF00014">
    <property type="entry name" value="Kunitz_BPTI"/>
    <property type="match status" value="1"/>
</dbReference>
<evidence type="ECO:0000313" key="3">
    <source>
        <dbReference type="EMBL" id="TKR88115.1"/>
    </source>
</evidence>
<dbReference type="PANTHER" id="PTHR47248">
    <property type="entry name" value="PROTEIN CBG06772"/>
    <property type="match status" value="1"/>
</dbReference>
<dbReference type="InterPro" id="IPR002223">
    <property type="entry name" value="Kunitz_BPTI"/>
</dbReference>
<evidence type="ECO:0000313" key="4">
    <source>
        <dbReference type="Proteomes" id="UP000298663"/>
    </source>
</evidence>
<feature type="chain" id="PRO_5020783815" description="BPTI/Kunitz inhibitor domain-containing protein" evidence="1">
    <location>
        <begin position="17"/>
        <end position="192"/>
    </location>
</feature>
<organism evidence="3 4">
    <name type="scientific">Steinernema carpocapsae</name>
    <name type="common">Entomopathogenic nematode</name>
    <dbReference type="NCBI Taxonomy" id="34508"/>
    <lineage>
        <taxon>Eukaryota</taxon>
        <taxon>Metazoa</taxon>
        <taxon>Ecdysozoa</taxon>
        <taxon>Nematoda</taxon>
        <taxon>Chromadorea</taxon>
        <taxon>Rhabditida</taxon>
        <taxon>Tylenchina</taxon>
        <taxon>Panagrolaimomorpha</taxon>
        <taxon>Strongyloidoidea</taxon>
        <taxon>Steinernematidae</taxon>
        <taxon>Steinernema</taxon>
    </lineage>
</organism>
<dbReference type="SMART" id="SM00131">
    <property type="entry name" value="KU"/>
    <property type="match status" value="1"/>
</dbReference>
<reference evidence="3 4" key="1">
    <citation type="journal article" date="2015" name="Genome Biol.">
        <title>Comparative genomics of Steinernema reveals deeply conserved gene regulatory networks.</title>
        <authorList>
            <person name="Dillman A.R."/>
            <person name="Macchietto M."/>
            <person name="Porter C.F."/>
            <person name="Rogers A."/>
            <person name="Williams B."/>
            <person name="Antoshechkin I."/>
            <person name="Lee M.M."/>
            <person name="Goodwin Z."/>
            <person name="Lu X."/>
            <person name="Lewis E.E."/>
            <person name="Goodrich-Blair H."/>
            <person name="Stock S.P."/>
            <person name="Adams B.J."/>
            <person name="Sternberg P.W."/>
            <person name="Mortazavi A."/>
        </authorList>
    </citation>
    <scope>NUCLEOTIDE SEQUENCE [LARGE SCALE GENOMIC DNA]</scope>
    <source>
        <strain evidence="3 4">ALL</strain>
    </source>
</reference>
<gene>
    <name evidence="3" type="ORF">L596_012406</name>
</gene>
<reference evidence="3 4" key="2">
    <citation type="journal article" date="2019" name="G3 (Bethesda)">
        <title>Hybrid Assembly of the Genome of the Entomopathogenic Nematode Steinernema carpocapsae Identifies the X-Chromosome.</title>
        <authorList>
            <person name="Serra L."/>
            <person name="Macchietto M."/>
            <person name="Macias-Munoz A."/>
            <person name="McGill C.J."/>
            <person name="Rodriguez I.M."/>
            <person name="Rodriguez B."/>
            <person name="Murad R."/>
            <person name="Mortazavi A."/>
        </authorList>
    </citation>
    <scope>NUCLEOTIDE SEQUENCE [LARGE SCALE GENOMIC DNA]</scope>
    <source>
        <strain evidence="3 4">ALL</strain>
    </source>
</reference>
<proteinExistence type="predicted"/>
<dbReference type="Proteomes" id="UP000298663">
    <property type="component" value="Unassembled WGS sequence"/>
</dbReference>
<comment type="caution">
    <text evidence="3">The sequence shown here is derived from an EMBL/GenBank/DDBJ whole genome shotgun (WGS) entry which is preliminary data.</text>
</comment>
<dbReference type="AlphaFoldDB" id="A0A4V6A4S7"/>
<dbReference type="SUPFAM" id="SSF57362">
    <property type="entry name" value="BPTI-like"/>
    <property type="match status" value="1"/>
</dbReference>
<dbReference type="OrthoDB" id="5871431at2759"/>
<dbReference type="STRING" id="34508.A0A4V6A4S7"/>
<accession>A0A4V6A4S7</accession>
<feature type="signal peptide" evidence="1">
    <location>
        <begin position="1"/>
        <end position="16"/>
    </location>
</feature>
<sequence>MLKIIFFLAILAFASAYVISKCRGKPASGPGQNYVQKFYYDPIWNLCFAFKYGGVGGNGNKHDTRMKCMDSCKNNDESMCLGPEQPKATTILQVDAPGYEEGKCGKGVHCPIGHFCYDGDGKVLCCPTEYEDAFSQAHNLVCPNGTKAAGVYEGFFIATVAKTCDDLICDPGYACQQVNKYFANCCEDKANM</sequence>
<dbReference type="GO" id="GO:0004867">
    <property type="term" value="F:serine-type endopeptidase inhibitor activity"/>
    <property type="evidence" value="ECO:0007669"/>
    <property type="project" value="InterPro"/>
</dbReference>
<keyword evidence="4" id="KW-1185">Reference proteome</keyword>
<dbReference type="InterPro" id="IPR036880">
    <property type="entry name" value="Kunitz_BPTI_sf"/>
</dbReference>
<keyword evidence="1" id="KW-0732">Signal</keyword>
<feature type="domain" description="BPTI/Kunitz inhibitor" evidence="2">
    <location>
        <begin position="22"/>
        <end position="72"/>
    </location>
</feature>
<name>A0A4V6A4S7_STECR</name>
<evidence type="ECO:0000259" key="2">
    <source>
        <dbReference type="PROSITE" id="PS50279"/>
    </source>
</evidence>
<dbReference type="Gene3D" id="4.10.410.10">
    <property type="entry name" value="Pancreatic trypsin inhibitor Kunitz domain"/>
    <property type="match status" value="1"/>
</dbReference>
<dbReference type="EMBL" id="AZBU02000003">
    <property type="protein sequence ID" value="TKR88115.1"/>
    <property type="molecule type" value="Genomic_DNA"/>
</dbReference>
<dbReference type="PROSITE" id="PS50279">
    <property type="entry name" value="BPTI_KUNITZ_2"/>
    <property type="match status" value="1"/>
</dbReference>
<dbReference type="InterPro" id="IPR052861">
    <property type="entry name" value="BPTI/Kunitz_domain"/>
</dbReference>